<evidence type="ECO:0000256" key="2">
    <source>
        <dbReference type="ARBA" id="ARBA00023125"/>
    </source>
</evidence>
<dbReference type="RefSeq" id="WP_219796079.1">
    <property type="nucleotide sequence ID" value="NZ_CP080095.1"/>
</dbReference>
<accession>A0ABX8UIK3</accession>
<dbReference type="InterPro" id="IPR050204">
    <property type="entry name" value="AraC_XylS_family_regulators"/>
</dbReference>
<evidence type="ECO:0000256" key="1">
    <source>
        <dbReference type="ARBA" id="ARBA00023015"/>
    </source>
</evidence>
<protein>
    <submittedName>
        <fullName evidence="5">AraC family transcriptional regulator</fullName>
    </submittedName>
</protein>
<dbReference type="PANTHER" id="PTHR46796:SF6">
    <property type="entry name" value="ARAC SUBFAMILY"/>
    <property type="match status" value="1"/>
</dbReference>
<dbReference type="InterPro" id="IPR035418">
    <property type="entry name" value="AraC-bd_2"/>
</dbReference>
<proteinExistence type="predicted"/>
<name>A0ABX8UIK3_9BURK</name>
<evidence type="ECO:0000256" key="3">
    <source>
        <dbReference type="ARBA" id="ARBA00023163"/>
    </source>
</evidence>
<dbReference type="SUPFAM" id="SSF46689">
    <property type="entry name" value="Homeodomain-like"/>
    <property type="match status" value="1"/>
</dbReference>
<feature type="domain" description="HTH araC/xylS-type" evidence="4">
    <location>
        <begin position="210"/>
        <end position="311"/>
    </location>
</feature>
<keyword evidence="2" id="KW-0238">DNA-binding</keyword>
<organism evidence="5 6">
    <name type="scientific">Paraburkholderia edwinii</name>
    <dbReference type="NCBI Taxonomy" id="2861782"/>
    <lineage>
        <taxon>Bacteria</taxon>
        <taxon>Pseudomonadati</taxon>
        <taxon>Pseudomonadota</taxon>
        <taxon>Betaproteobacteria</taxon>
        <taxon>Burkholderiales</taxon>
        <taxon>Burkholderiaceae</taxon>
        <taxon>Paraburkholderia</taxon>
    </lineage>
</organism>
<dbReference type="PROSITE" id="PS01124">
    <property type="entry name" value="HTH_ARAC_FAMILY_2"/>
    <property type="match status" value="1"/>
</dbReference>
<evidence type="ECO:0000313" key="5">
    <source>
        <dbReference type="EMBL" id="QYD67085.1"/>
    </source>
</evidence>
<dbReference type="PROSITE" id="PS00041">
    <property type="entry name" value="HTH_ARAC_FAMILY_1"/>
    <property type="match status" value="1"/>
</dbReference>
<keyword evidence="1" id="KW-0805">Transcription regulation</keyword>
<dbReference type="Pfam" id="PF14525">
    <property type="entry name" value="AraC_binding_2"/>
    <property type="match status" value="1"/>
</dbReference>
<dbReference type="InterPro" id="IPR009057">
    <property type="entry name" value="Homeodomain-like_sf"/>
</dbReference>
<reference evidence="5 6" key="1">
    <citation type="submission" date="2021-07" db="EMBL/GenBank/DDBJ databases">
        <title>Paraburkholderia edwinii protects Aspergillus sp. from phenazines by acting as a toxin sponge.</title>
        <authorList>
            <person name="Dahlstrom K.M."/>
            <person name="Newman D.K."/>
        </authorList>
    </citation>
    <scope>NUCLEOTIDE SEQUENCE [LARGE SCALE GENOMIC DNA]</scope>
    <source>
        <strain evidence="5 6">Pe01</strain>
    </source>
</reference>
<dbReference type="Gene3D" id="1.10.10.60">
    <property type="entry name" value="Homeodomain-like"/>
    <property type="match status" value="1"/>
</dbReference>
<dbReference type="SMART" id="SM00342">
    <property type="entry name" value="HTH_ARAC"/>
    <property type="match status" value="1"/>
</dbReference>
<dbReference type="InterPro" id="IPR018062">
    <property type="entry name" value="HTH_AraC-typ_CS"/>
</dbReference>
<dbReference type="PRINTS" id="PR00032">
    <property type="entry name" value="HTHARAC"/>
</dbReference>
<sequence>MTLTIVEYPANPSSKQQEKWRYEFENQCGMTCPSDFAENFACWSKTWYAGQVGVLDSRVRCQTWASLMQGKSPVGEDCVFVKVVASGSLVISQHGDERVFPAGSVLTVDGAWPFQDRFPGSSRLVALKVPKQALKARGYPYGSRRIIVPQLSSPDVTFLRDLLLCVANQMEPPSLPFRERVGEQTLDMMETLLGDSADSLVSGRSDILILRAKTMIARRLGDSRLSLDQIATELRISANYLARLFRMDGTTVMRYVLEKRLDRAHSLVKQVGQHRMQIQEIAYICGFESPSHFSRMFKQHFGVSPRDAAGA</sequence>
<evidence type="ECO:0000313" key="6">
    <source>
        <dbReference type="Proteomes" id="UP000826462"/>
    </source>
</evidence>
<keyword evidence="3" id="KW-0804">Transcription</keyword>
<evidence type="ECO:0000259" key="4">
    <source>
        <dbReference type="PROSITE" id="PS01124"/>
    </source>
</evidence>
<dbReference type="Pfam" id="PF12833">
    <property type="entry name" value="HTH_18"/>
    <property type="match status" value="1"/>
</dbReference>
<dbReference type="PANTHER" id="PTHR46796">
    <property type="entry name" value="HTH-TYPE TRANSCRIPTIONAL ACTIVATOR RHAS-RELATED"/>
    <property type="match status" value="1"/>
</dbReference>
<dbReference type="InterPro" id="IPR018060">
    <property type="entry name" value="HTH_AraC"/>
</dbReference>
<keyword evidence="6" id="KW-1185">Reference proteome</keyword>
<gene>
    <name evidence="5" type="ORF">KZJ38_11795</name>
</gene>
<dbReference type="InterPro" id="IPR020449">
    <property type="entry name" value="Tscrpt_reg_AraC-type_HTH"/>
</dbReference>
<dbReference type="EMBL" id="CP080095">
    <property type="protein sequence ID" value="QYD67085.1"/>
    <property type="molecule type" value="Genomic_DNA"/>
</dbReference>
<dbReference type="Proteomes" id="UP000826462">
    <property type="component" value="Chromosome 1"/>
</dbReference>